<protein>
    <recommendedName>
        <fullName evidence="3">Alcohol acetyltransferase</fullName>
    </recommendedName>
</protein>
<keyword evidence="2" id="KW-1185">Reference proteome</keyword>
<dbReference type="AlphaFoldDB" id="A0A292PUJ7"/>
<dbReference type="SUPFAM" id="SSF52777">
    <property type="entry name" value="CoA-dependent acyltransferases"/>
    <property type="match status" value="2"/>
</dbReference>
<dbReference type="InterPro" id="IPR052058">
    <property type="entry name" value="Alcohol_O-acetyltransferase"/>
</dbReference>
<dbReference type="Gene3D" id="3.30.559.10">
    <property type="entry name" value="Chloramphenicol acetyltransferase-like domain"/>
    <property type="match status" value="1"/>
</dbReference>
<reference evidence="1" key="1">
    <citation type="submission" date="2015-10" db="EMBL/GenBank/DDBJ databases">
        <authorList>
            <person name="Regsiter A."/>
            <person name="william w."/>
        </authorList>
    </citation>
    <scope>NUCLEOTIDE SEQUENCE</scope>
    <source>
        <strain evidence="1">Montdore</strain>
    </source>
</reference>
<dbReference type="PANTHER" id="PTHR28037:SF1">
    <property type="entry name" value="ALCOHOL O-ACETYLTRANSFERASE 1-RELATED"/>
    <property type="match status" value="1"/>
</dbReference>
<evidence type="ECO:0000313" key="2">
    <source>
        <dbReference type="Proteomes" id="UP001412239"/>
    </source>
</evidence>
<dbReference type="Gene3D" id="3.30.559.30">
    <property type="entry name" value="Nonribosomal peptide synthetase, condensation domain"/>
    <property type="match status" value="1"/>
</dbReference>
<dbReference type="InterPro" id="IPR023213">
    <property type="entry name" value="CAT-like_dom_sf"/>
</dbReference>
<proteinExistence type="predicted"/>
<dbReference type="GO" id="GO:0008080">
    <property type="term" value="F:N-acetyltransferase activity"/>
    <property type="evidence" value="ECO:0007669"/>
    <property type="project" value="TreeGrafter"/>
</dbReference>
<name>A0A292PUJ7_9PEZI</name>
<dbReference type="InterPro" id="IPR010828">
    <property type="entry name" value="Atf2/Sli1-like"/>
</dbReference>
<dbReference type="Proteomes" id="UP001412239">
    <property type="component" value="Unassembled WGS sequence"/>
</dbReference>
<evidence type="ECO:0008006" key="3">
    <source>
        <dbReference type="Google" id="ProtNLM"/>
    </source>
</evidence>
<sequence>MEDIAETLRALGFYERYSTTRHTLNLYNNIGLTAHYTLPPALLTKPRIFSALKALINLHPPLAVTILGENTSEPRFARLKSIDLEEVVQTILLPGEDTAAELDTVLSEQHSQGFELGRVPGWKCLILRNYEDEVGDVASGAVGGGGNGRVWISFIYHHSIADGVSGLALHRSLLSALSRPHKNPTFAGRYVVHPQRKAYPSSLESLIPLPLSLPRIVSEVWSKVYFPPPPPPTLYTGSPTPTCPTPATTRTIYKSLHFAAKTLKVLLSVSRRENTTITSLLTAIIATATFQAIPGKFDKLTSSTPINLRRYVPTEKIQEAAIGAYVASLQSEFSRSPPTPSNLFSIAREHTAQINDRLDAGTADLNVGMLRWVSDFFAFFKGKLGRQREDSFAVSNVGAWDGEAGVDRVVFSQSGGVVGPAMEWCVVGVRGGGLVLGCTGCEGAVEARVLERVLEGVRKGVEGVE</sequence>
<dbReference type="Pfam" id="PF07247">
    <property type="entry name" value="AATase"/>
    <property type="match status" value="1"/>
</dbReference>
<gene>
    <name evidence="1" type="ORF">GSTUAT00005775001</name>
</gene>
<evidence type="ECO:0000313" key="1">
    <source>
        <dbReference type="EMBL" id="CUS10137.1"/>
    </source>
</evidence>
<dbReference type="PANTHER" id="PTHR28037">
    <property type="entry name" value="ALCOHOL O-ACETYLTRANSFERASE 1-RELATED"/>
    <property type="match status" value="1"/>
</dbReference>
<accession>A0A292PUJ7</accession>
<organism evidence="1 2">
    <name type="scientific">Tuber aestivum</name>
    <name type="common">summer truffle</name>
    <dbReference type="NCBI Taxonomy" id="59557"/>
    <lineage>
        <taxon>Eukaryota</taxon>
        <taxon>Fungi</taxon>
        <taxon>Dikarya</taxon>
        <taxon>Ascomycota</taxon>
        <taxon>Pezizomycotina</taxon>
        <taxon>Pezizomycetes</taxon>
        <taxon>Pezizales</taxon>
        <taxon>Tuberaceae</taxon>
        <taxon>Tuber</taxon>
    </lineage>
</organism>
<dbReference type="EMBL" id="LN891055">
    <property type="protein sequence ID" value="CUS10137.1"/>
    <property type="molecule type" value="Genomic_DNA"/>
</dbReference>